<evidence type="ECO:0000313" key="1">
    <source>
        <dbReference type="Proteomes" id="UP000887574"/>
    </source>
</evidence>
<dbReference type="AlphaFoldDB" id="A0A915EIP2"/>
<accession>A0A915EIP2</accession>
<reference evidence="2" key="1">
    <citation type="submission" date="2022-11" db="UniProtKB">
        <authorList>
            <consortium name="WormBaseParasite"/>
        </authorList>
    </citation>
    <scope>IDENTIFICATION</scope>
</reference>
<name>A0A915EIP2_9BILA</name>
<proteinExistence type="predicted"/>
<dbReference type="WBParaSite" id="jg6307">
    <property type="protein sequence ID" value="jg6307"/>
    <property type="gene ID" value="jg6307"/>
</dbReference>
<organism evidence="1 2">
    <name type="scientific">Ditylenchus dipsaci</name>
    <dbReference type="NCBI Taxonomy" id="166011"/>
    <lineage>
        <taxon>Eukaryota</taxon>
        <taxon>Metazoa</taxon>
        <taxon>Ecdysozoa</taxon>
        <taxon>Nematoda</taxon>
        <taxon>Chromadorea</taxon>
        <taxon>Rhabditida</taxon>
        <taxon>Tylenchina</taxon>
        <taxon>Tylenchomorpha</taxon>
        <taxon>Sphaerularioidea</taxon>
        <taxon>Anguinidae</taxon>
        <taxon>Anguininae</taxon>
        <taxon>Ditylenchus</taxon>
    </lineage>
</organism>
<sequence length="259" mass="28527">MSSSRRPSSQLPVCSNSNHLPISTSFSPLLPINNSPRKGSIQPRKGSIQQRNIYGVLPTNFGSTDLVDELLPTHRKASTVSFAPKARVSIDNNCNWVVPLGEAQDYVDGSVDWGVLNAGAHKLSSVSAHKNSFADIRSNSFGQLQLAKKLSSTNYIRSLRSLAPYRPLKPLTPPQPFRPIPLEENLVKTGNNYYSQLLRKVSKKSIHFLANPYNYCVKPKRMALITAAEGVSSMPMDPLYLFTNSSRGTAPWELGMGNN</sequence>
<dbReference type="Proteomes" id="UP000887574">
    <property type="component" value="Unplaced"/>
</dbReference>
<protein>
    <submittedName>
        <fullName evidence="2">Uncharacterized protein</fullName>
    </submittedName>
</protein>
<evidence type="ECO:0000313" key="2">
    <source>
        <dbReference type="WBParaSite" id="jg6307"/>
    </source>
</evidence>
<keyword evidence="1" id="KW-1185">Reference proteome</keyword>